<evidence type="ECO:0000256" key="6">
    <source>
        <dbReference type="RuleBase" id="RU003345"/>
    </source>
</evidence>
<evidence type="ECO:0000313" key="9">
    <source>
        <dbReference type="Proteomes" id="UP000552644"/>
    </source>
</evidence>
<evidence type="ECO:0000259" key="7">
    <source>
        <dbReference type="Pfam" id="PF00171"/>
    </source>
</evidence>
<dbReference type="AlphaFoldDB" id="A0A7W7VS07"/>
<dbReference type="Pfam" id="PF00171">
    <property type="entry name" value="Aldedh"/>
    <property type="match status" value="1"/>
</dbReference>
<dbReference type="GO" id="GO:0004029">
    <property type="term" value="F:aldehyde dehydrogenase (NAD+) activity"/>
    <property type="evidence" value="ECO:0007669"/>
    <property type="project" value="UniProtKB-EC"/>
</dbReference>
<dbReference type="EMBL" id="JACHJP010000012">
    <property type="protein sequence ID" value="MBB4920248.1"/>
    <property type="molecule type" value="Genomic_DNA"/>
</dbReference>
<dbReference type="CDD" id="cd07138">
    <property type="entry name" value="ALDH_CddD_SSP0762"/>
    <property type="match status" value="1"/>
</dbReference>
<feature type="domain" description="Aldehyde dehydrogenase" evidence="7">
    <location>
        <begin position="10"/>
        <end position="467"/>
    </location>
</feature>
<dbReference type="FunFam" id="3.40.309.10:FF:000012">
    <property type="entry name" value="Betaine aldehyde dehydrogenase"/>
    <property type="match status" value="1"/>
</dbReference>
<gene>
    <name evidence="8" type="ORF">FHS44_007392</name>
</gene>
<dbReference type="FunFam" id="3.40.605.10:FF:000026">
    <property type="entry name" value="Aldehyde dehydrogenase, putative"/>
    <property type="match status" value="1"/>
</dbReference>
<keyword evidence="9" id="KW-1185">Reference proteome</keyword>
<dbReference type="InterPro" id="IPR016162">
    <property type="entry name" value="Ald_DH_N"/>
</dbReference>
<evidence type="ECO:0000256" key="2">
    <source>
        <dbReference type="ARBA" id="ARBA00023002"/>
    </source>
</evidence>
<dbReference type="Gene3D" id="3.40.309.10">
    <property type="entry name" value="Aldehyde Dehydrogenase, Chain A, domain 2"/>
    <property type="match status" value="1"/>
</dbReference>
<dbReference type="FunFam" id="3.40.605.10:FF:000007">
    <property type="entry name" value="NAD/NADP-dependent betaine aldehyde dehydrogenase"/>
    <property type="match status" value="1"/>
</dbReference>
<sequence length="469" mass="49512">MRHLYLNGAWQPSASGEWIGVVNPATEETVDRVPAGSPADVEVAVAAARRALPEWSRTAPAERARLLAAAADLIRDRADQIARIVATDVGTPYGLAARVQTLLPAEVLSSYAGLAETYDFEGGRVGNSRVLREPAGVVGAITPWNYPLHQAVAKVAPALAAGCTVVLKPSEVAPLAAYAFAEILDEVGLPRGVFNMLSGRGSVVGEALATHPEVDMVSFTGSTRAGRRVAALAAETVKRVTLELGGKSASVVLPDADLGAAVKATVANAYLNSGQTCSALTRMIVHRDQYDDAVWLAVDLARTYTVGDPFDEGTRLGPLVSAAQRERVVRYINRGEEEGARLVTGGVDNPRERGFYVEPTVFAGVEPGMVIEQEEIFGPVLVIVPYSRGENEAVDIANGTPYGLAGAVWAGDEEHALSVARRLRAGQVTVNGGRFNPLAPFGGYKQSGVGRELGVSGLEEFLETKAVHL</sequence>
<evidence type="ECO:0000256" key="4">
    <source>
        <dbReference type="ARBA" id="ARBA00049194"/>
    </source>
</evidence>
<proteinExistence type="inferred from homology"/>
<evidence type="ECO:0000256" key="3">
    <source>
        <dbReference type="ARBA" id="ARBA00024226"/>
    </source>
</evidence>
<dbReference type="Gene3D" id="3.40.605.10">
    <property type="entry name" value="Aldehyde Dehydrogenase, Chain A, domain 1"/>
    <property type="match status" value="1"/>
</dbReference>
<dbReference type="InterPro" id="IPR016163">
    <property type="entry name" value="Ald_DH_C"/>
</dbReference>
<dbReference type="EC" id="1.2.1.3" evidence="3"/>
<keyword evidence="2 6" id="KW-0560">Oxidoreductase</keyword>
<dbReference type="InterPro" id="IPR029510">
    <property type="entry name" value="Ald_DH_CS_GLU"/>
</dbReference>
<feature type="active site" evidence="5">
    <location>
        <position position="243"/>
    </location>
</feature>
<dbReference type="Proteomes" id="UP000552644">
    <property type="component" value="Unassembled WGS sequence"/>
</dbReference>
<accession>A0A7W7VS07</accession>
<evidence type="ECO:0000256" key="5">
    <source>
        <dbReference type="PROSITE-ProRule" id="PRU10007"/>
    </source>
</evidence>
<dbReference type="PROSITE" id="PS00070">
    <property type="entry name" value="ALDEHYDE_DEHYDR_CYS"/>
    <property type="match status" value="1"/>
</dbReference>
<dbReference type="RefSeq" id="WP_184724015.1">
    <property type="nucleotide sequence ID" value="NZ_JACHJP010000012.1"/>
</dbReference>
<dbReference type="InterPro" id="IPR016160">
    <property type="entry name" value="Ald_DH_CS_CYS"/>
</dbReference>
<dbReference type="SUPFAM" id="SSF53720">
    <property type="entry name" value="ALDH-like"/>
    <property type="match status" value="1"/>
</dbReference>
<dbReference type="InterPro" id="IPR016161">
    <property type="entry name" value="Ald_DH/histidinol_DH"/>
</dbReference>
<evidence type="ECO:0000313" key="8">
    <source>
        <dbReference type="EMBL" id="MBB4920248.1"/>
    </source>
</evidence>
<comment type="catalytic activity">
    <reaction evidence="4">
        <text>an aldehyde + NAD(+) + H2O = a carboxylate + NADH + 2 H(+)</text>
        <dbReference type="Rhea" id="RHEA:16185"/>
        <dbReference type="ChEBI" id="CHEBI:15377"/>
        <dbReference type="ChEBI" id="CHEBI:15378"/>
        <dbReference type="ChEBI" id="CHEBI:17478"/>
        <dbReference type="ChEBI" id="CHEBI:29067"/>
        <dbReference type="ChEBI" id="CHEBI:57540"/>
        <dbReference type="ChEBI" id="CHEBI:57945"/>
        <dbReference type="EC" id="1.2.1.3"/>
    </reaction>
</comment>
<comment type="similarity">
    <text evidence="1 6">Belongs to the aldehyde dehydrogenase family.</text>
</comment>
<organism evidence="8 9">
    <name type="scientific">Streptosporangium saharense</name>
    <dbReference type="NCBI Taxonomy" id="1706840"/>
    <lineage>
        <taxon>Bacteria</taxon>
        <taxon>Bacillati</taxon>
        <taxon>Actinomycetota</taxon>
        <taxon>Actinomycetes</taxon>
        <taxon>Streptosporangiales</taxon>
        <taxon>Streptosporangiaceae</taxon>
        <taxon>Streptosporangium</taxon>
    </lineage>
</organism>
<dbReference type="InterPro" id="IPR015590">
    <property type="entry name" value="Aldehyde_DH_dom"/>
</dbReference>
<reference evidence="8 9" key="1">
    <citation type="submission" date="2020-08" db="EMBL/GenBank/DDBJ databases">
        <title>Genomic Encyclopedia of Type Strains, Phase III (KMG-III): the genomes of soil and plant-associated and newly described type strains.</title>
        <authorList>
            <person name="Whitman W."/>
        </authorList>
    </citation>
    <scope>NUCLEOTIDE SEQUENCE [LARGE SCALE GENOMIC DNA]</scope>
    <source>
        <strain evidence="8 9">CECT 8840</strain>
    </source>
</reference>
<dbReference type="PROSITE" id="PS00687">
    <property type="entry name" value="ALDEHYDE_DEHYDR_GLU"/>
    <property type="match status" value="1"/>
</dbReference>
<dbReference type="PANTHER" id="PTHR42804:SF1">
    <property type="entry name" value="ALDEHYDE DEHYDROGENASE-RELATED"/>
    <property type="match status" value="1"/>
</dbReference>
<comment type="caution">
    <text evidence="8">The sequence shown here is derived from an EMBL/GenBank/DDBJ whole genome shotgun (WGS) entry which is preliminary data.</text>
</comment>
<protein>
    <recommendedName>
        <fullName evidence="3">aldehyde dehydrogenase (NAD(+))</fullName>
        <ecNumber evidence="3">1.2.1.3</ecNumber>
    </recommendedName>
</protein>
<name>A0A7W7VS07_9ACTN</name>
<dbReference type="PANTHER" id="PTHR42804">
    <property type="entry name" value="ALDEHYDE DEHYDROGENASE"/>
    <property type="match status" value="1"/>
</dbReference>
<evidence type="ECO:0000256" key="1">
    <source>
        <dbReference type="ARBA" id="ARBA00009986"/>
    </source>
</evidence>